<evidence type="ECO:0000256" key="1">
    <source>
        <dbReference type="ARBA" id="ARBA00004324"/>
    </source>
</evidence>
<evidence type="ECO:0000256" key="5">
    <source>
        <dbReference type="ARBA" id="ARBA00012132"/>
    </source>
</evidence>
<keyword evidence="12 17" id="KW-1133">Transmembrane helix</keyword>
<keyword evidence="9 19" id="KW-0418">Kinase</keyword>
<feature type="compositionally biased region" description="Basic and acidic residues" evidence="16">
    <location>
        <begin position="98"/>
        <end position="109"/>
    </location>
</feature>
<dbReference type="SUPFAM" id="SSF54928">
    <property type="entry name" value="RNA-binding domain, RBD"/>
    <property type="match status" value="1"/>
</dbReference>
<evidence type="ECO:0000313" key="20">
    <source>
        <dbReference type="Proteomes" id="UP001214603"/>
    </source>
</evidence>
<feature type="domain" description="RRM" evidence="18">
    <location>
        <begin position="131"/>
        <end position="203"/>
    </location>
</feature>
<dbReference type="Pfam" id="PF00076">
    <property type="entry name" value="RRM_1"/>
    <property type="match status" value="1"/>
</dbReference>
<feature type="region of interest" description="Disordered" evidence="16">
    <location>
        <begin position="98"/>
        <end position="124"/>
    </location>
</feature>
<keyword evidence="11" id="KW-0694">RNA-binding</keyword>
<keyword evidence="13 17" id="KW-0472">Membrane</keyword>
<feature type="transmembrane region" description="Helical" evidence="17">
    <location>
        <begin position="527"/>
        <end position="545"/>
    </location>
</feature>
<sequence>MTHLLPPQMLRLFVARAPLDYARPLREDRDWNAPPQKRTAREIAKGKVRPLEGVAGFLERVRQEAADRGEATEDDATHTHALVTQTEMRREERAKERAETQKRMREECTSARLTPDNPKKDTHAVGDPFKTLFLARLAYTTTERELRREFDRYGPIERIEIVRDRNGKSRGYAFILFERERDMRTAYSRAEGIRIDGRRIMVDVERGRTVKDWKPKRLGGGLGGQSRRPKIKPAADPYARGGMRSRGRAPPFRGRGRGGGRDGGFGGRDRGFDRGSRGDGGDRDRDRGFGYGPRDNGYGNRPRFVREGHRDGGPAGGGRPAYQDRDSMVSTSGYGRPASGYGDRSPKRARKAPGVAGSLRRAVDPAYDGSGNDAEASCDTQGDDHVLVRARSRRELAAGARDNRRRRSSGRRPGPVIQMSPWRGELPEYALDDGEALEPPRGRRTRAAPPKEETSLLRAFSEALFFLGIAGAVVYKMYAEDDAALRRKLPEVLVVVLLGFVCFFSHLNATCTVWATRVRYLRKTDMADALYSILLMPLLACMYLVDGLPHDPPRPLSPPRFGLDSRRHWRATLLPLSGVPQTAEQMLRARSAMLDTQVLYAVIIGTHILATTWHRKQSKRRGQHLQIENMPAATVFVYYVAFAVGVTAFVAMVKTALYVAGLSGALFGDLTITQVVVNALIFQVCLYAWTRVARQNFTLGELSMACMFNTTMVVEGVYLTLYKLAPEGRPFVSFRTPTSLLAYQQALMVGMMFIGIVLSPLLALSRVLAQRPTHRLRWPDKRNLHRRLLALAFFLFMALLVFGTLGPWVWWMLGGRNPWLFMVRFTLQGPFWWSRLALLSYWGMLCNIALLSIQLMVNRVWQYATVGDQVQAHALKRRAARSESLGNPPRTTRTASERAGSLAASRFAQPHAEGEETSLGPALAVNVNGRRKFFHMLAVLLFIPGIAWDPAFAHLAFSAAFALFVFGEYLRYCAVYPVGASLHFFLSQFLDSKDSGLVILSHMYLLSGCAAGVWLETRSAVLQQLGLLVLGIGDSCASLVGRKYGRLHWPRSSKTVEGTLAFLASVVLSVYALRMLRMVEAFNVWNLTLISMLLAIVEGISEQNDNLVLPVTGLLLGSLLPVS</sequence>
<evidence type="ECO:0000256" key="16">
    <source>
        <dbReference type="SAM" id="MobiDB-lite"/>
    </source>
</evidence>
<keyword evidence="7" id="KW-0808">Transferase</keyword>
<dbReference type="GO" id="GO:0005789">
    <property type="term" value="C:endoplasmic reticulum membrane"/>
    <property type="evidence" value="ECO:0007669"/>
    <property type="project" value="UniProtKB-SubCell"/>
</dbReference>
<feature type="region of interest" description="Disordered" evidence="16">
    <location>
        <begin position="393"/>
        <end position="419"/>
    </location>
</feature>
<dbReference type="GO" id="GO:0016607">
    <property type="term" value="C:nuclear speck"/>
    <property type="evidence" value="ECO:0007669"/>
    <property type="project" value="UniProtKB-SubCell"/>
</dbReference>
<feature type="transmembrane region" description="Helical" evidence="17">
    <location>
        <begin position="788"/>
        <end position="811"/>
    </location>
</feature>
<keyword evidence="10" id="KW-0256">Endoplasmic reticulum</keyword>
<evidence type="ECO:0000256" key="4">
    <source>
        <dbReference type="ARBA" id="ARBA00010794"/>
    </source>
</evidence>
<dbReference type="InterPro" id="IPR032974">
    <property type="entry name" value="Polypren_kinase"/>
</dbReference>
<dbReference type="SMART" id="SM00360">
    <property type="entry name" value="RRM"/>
    <property type="match status" value="1"/>
</dbReference>
<keyword evidence="15" id="KW-0687">Ribonucleoprotein</keyword>
<feature type="transmembrane region" description="Helical" evidence="17">
    <location>
        <begin position="597"/>
        <end position="614"/>
    </location>
</feature>
<name>A0AAF0DYG2_9BASI</name>
<dbReference type="FunFam" id="3.30.70.330:FF:001585">
    <property type="entry name" value="U1 small nuclear ribonucleoprotein 70 kDa"/>
    <property type="match status" value="1"/>
</dbReference>
<dbReference type="GO" id="GO:0030619">
    <property type="term" value="F:U1 snRNA binding"/>
    <property type="evidence" value="ECO:0007669"/>
    <property type="project" value="InterPro"/>
</dbReference>
<evidence type="ECO:0000256" key="11">
    <source>
        <dbReference type="ARBA" id="ARBA00022884"/>
    </source>
</evidence>
<feature type="transmembrane region" description="Helical" evidence="17">
    <location>
        <begin position="635"/>
        <end position="660"/>
    </location>
</feature>
<feature type="transmembrane region" description="Helical" evidence="17">
    <location>
        <begin position="937"/>
        <end position="963"/>
    </location>
</feature>
<dbReference type="GO" id="GO:0043048">
    <property type="term" value="P:dolichyl monophosphate biosynthetic process"/>
    <property type="evidence" value="ECO:0007669"/>
    <property type="project" value="TreeGrafter"/>
</dbReference>
<feature type="region of interest" description="Disordered" evidence="16">
    <location>
        <begin position="213"/>
        <end position="381"/>
    </location>
</feature>
<evidence type="ECO:0000256" key="8">
    <source>
        <dbReference type="ARBA" id="ARBA00022692"/>
    </source>
</evidence>
<keyword evidence="20" id="KW-1185">Reference proteome</keyword>
<dbReference type="Proteomes" id="UP001214603">
    <property type="component" value="Chromosome 2"/>
</dbReference>
<dbReference type="GO" id="GO:1990904">
    <property type="term" value="C:ribonucleoprotein complex"/>
    <property type="evidence" value="ECO:0007669"/>
    <property type="project" value="UniProtKB-KW"/>
</dbReference>
<dbReference type="PANTHER" id="PTHR13205">
    <property type="entry name" value="TRANSMEMBRANE PROTEIN 15-RELATED"/>
    <property type="match status" value="1"/>
</dbReference>
<dbReference type="GO" id="GO:0004168">
    <property type="term" value="F:dolichol kinase activity"/>
    <property type="evidence" value="ECO:0007669"/>
    <property type="project" value="UniProtKB-EC"/>
</dbReference>
<evidence type="ECO:0000256" key="6">
    <source>
        <dbReference type="ARBA" id="ARBA00016996"/>
    </source>
</evidence>
<dbReference type="InterPro" id="IPR022023">
    <property type="entry name" value="U1snRNP70_N"/>
</dbReference>
<evidence type="ECO:0000256" key="15">
    <source>
        <dbReference type="ARBA" id="ARBA00023274"/>
    </source>
</evidence>
<keyword evidence="14" id="KW-0539">Nucleus</keyword>
<reference evidence="19" key="1">
    <citation type="submission" date="2023-03" db="EMBL/GenBank/DDBJ databases">
        <title>Mating type loci evolution in Malassezia.</title>
        <authorList>
            <person name="Coelho M.A."/>
        </authorList>
    </citation>
    <scope>NUCLEOTIDE SEQUENCE</scope>
    <source>
        <strain evidence="19">CBS 7876</strain>
    </source>
</reference>
<evidence type="ECO:0000259" key="18">
    <source>
        <dbReference type="SMART" id="SM00360"/>
    </source>
</evidence>
<dbReference type="EC" id="2.7.1.108" evidence="5"/>
<dbReference type="AlphaFoldDB" id="A0AAF0DYG2"/>
<feature type="transmembrane region" description="Helical" evidence="17">
    <location>
        <begin position="495"/>
        <end position="515"/>
    </location>
</feature>
<evidence type="ECO:0000256" key="14">
    <source>
        <dbReference type="ARBA" id="ARBA00023242"/>
    </source>
</evidence>
<organism evidence="19 20">
    <name type="scientific">Malassezia obtusa</name>
    <dbReference type="NCBI Taxonomy" id="76774"/>
    <lineage>
        <taxon>Eukaryota</taxon>
        <taxon>Fungi</taxon>
        <taxon>Dikarya</taxon>
        <taxon>Basidiomycota</taxon>
        <taxon>Ustilaginomycotina</taxon>
        <taxon>Malasseziomycetes</taxon>
        <taxon>Malasseziales</taxon>
        <taxon>Malasseziaceae</taxon>
        <taxon>Malassezia</taxon>
    </lineage>
</organism>
<evidence type="ECO:0000256" key="12">
    <source>
        <dbReference type="ARBA" id="ARBA00022989"/>
    </source>
</evidence>
<proteinExistence type="inferred from homology"/>
<dbReference type="PANTHER" id="PTHR13205:SF15">
    <property type="entry name" value="DOLICHOL KINASE"/>
    <property type="match status" value="1"/>
</dbReference>
<feature type="compositionally biased region" description="Basic and acidic residues" evidence="16">
    <location>
        <begin position="267"/>
        <end position="288"/>
    </location>
</feature>
<gene>
    <name evidence="19" type="primary">SEC59</name>
    <name evidence="19" type="ORF">MOBT1_001545</name>
</gene>
<dbReference type="InterPro" id="IPR035979">
    <property type="entry name" value="RBD_domain_sf"/>
</dbReference>
<dbReference type="InterPro" id="IPR012677">
    <property type="entry name" value="Nucleotide-bd_a/b_plait_sf"/>
</dbReference>
<evidence type="ECO:0000256" key="3">
    <source>
        <dbReference type="ARBA" id="ARBA00004642"/>
    </source>
</evidence>
<dbReference type="InterPro" id="IPR000504">
    <property type="entry name" value="RRM_dom"/>
</dbReference>
<comment type="subcellular location">
    <subcellularLocation>
        <location evidence="2">Endoplasmic reticulum membrane</location>
        <topology evidence="2">Multi-pass membrane protein</topology>
    </subcellularLocation>
    <subcellularLocation>
        <location evidence="1">Nucleus speckle</location>
    </subcellularLocation>
    <subcellularLocation>
        <location evidence="3">Nucleus</location>
        <location evidence="3">Nucleoplasm</location>
    </subcellularLocation>
</comment>
<dbReference type="InterPro" id="IPR034143">
    <property type="entry name" value="snRNP70_RRM"/>
</dbReference>
<accession>A0AAF0DYG2</accession>
<protein>
    <recommendedName>
        <fullName evidence="6">U1 small nuclear ribonucleoprotein 70 kDa</fullName>
        <ecNumber evidence="5">2.7.1.108</ecNumber>
    </recommendedName>
</protein>
<dbReference type="EMBL" id="CP119935">
    <property type="protein sequence ID" value="WFD02858.1"/>
    <property type="molecule type" value="Genomic_DNA"/>
</dbReference>
<evidence type="ECO:0000256" key="7">
    <source>
        <dbReference type="ARBA" id="ARBA00022679"/>
    </source>
</evidence>
<dbReference type="Gene3D" id="3.30.70.330">
    <property type="match status" value="1"/>
</dbReference>
<evidence type="ECO:0000256" key="2">
    <source>
        <dbReference type="ARBA" id="ARBA00004477"/>
    </source>
</evidence>
<feature type="region of interest" description="Disordered" evidence="16">
    <location>
        <begin position="879"/>
        <end position="900"/>
    </location>
</feature>
<feature type="transmembrane region" description="Helical" evidence="17">
    <location>
        <begin position="672"/>
        <end position="690"/>
    </location>
</feature>
<feature type="transmembrane region" description="Helical" evidence="17">
    <location>
        <begin position="742"/>
        <end position="768"/>
    </location>
</feature>
<evidence type="ECO:0000256" key="10">
    <source>
        <dbReference type="ARBA" id="ARBA00022824"/>
    </source>
</evidence>
<keyword evidence="8 17" id="KW-0812">Transmembrane</keyword>
<evidence type="ECO:0000256" key="9">
    <source>
        <dbReference type="ARBA" id="ARBA00022777"/>
    </source>
</evidence>
<feature type="transmembrane region" description="Helical" evidence="17">
    <location>
        <begin position="702"/>
        <end position="722"/>
    </location>
</feature>
<feature type="transmembrane region" description="Helical" evidence="17">
    <location>
        <begin position="1082"/>
        <end position="1100"/>
    </location>
</feature>
<dbReference type="CDD" id="cd12236">
    <property type="entry name" value="RRM_snRNP70"/>
    <property type="match status" value="1"/>
</dbReference>
<feature type="transmembrane region" description="Helical" evidence="17">
    <location>
        <begin position="997"/>
        <end position="1015"/>
    </location>
</feature>
<feature type="transmembrane region" description="Helical" evidence="17">
    <location>
        <begin position="831"/>
        <end position="853"/>
    </location>
</feature>
<evidence type="ECO:0000313" key="19">
    <source>
        <dbReference type="EMBL" id="WFD02858.1"/>
    </source>
</evidence>
<evidence type="ECO:0000256" key="13">
    <source>
        <dbReference type="ARBA" id="ARBA00023136"/>
    </source>
</evidence>
<comment type="similarity">
    <text evidence="4">Belongs to the polyprenol kinase family.</text>
</comment>
<evidence type="ECO:0000256" key="17">
    <source>
        <dbReference type="SAM" id="Phobius"/>
    </source>
</evidence>
<dbReference type="Pfam" id="PF12220">
    <property type="entry name" value="U1snRNP70_N"/>
    <property type="match status" value="1"/>
</dbReference>